<accession>A0A8T2JM75</accession>
<dbReference type="Pfam" id="PF14924">
    <property type="entry name" value="MAP10_N"/>
    <property type="match status" value="1"/>
</dbReference>
<dbReference type="Pfam" id="PF14925">
    <property type="entry name" value="HPHLAWLY"/>
    <property type="match status" value="1"/>
</dbReference>
<protein>
    <recommendedName>
        <fullName evidence="2">Microtubule-associated protein 10 C-terminal domain-containing protein</fullName>
    </recommendedName>
</protein>
<dbReference type="InterPro" id="IPR039302">
    <property type="entry name" value="MAP10"/>
</dbReference>
<feature type="region of interest" description="Disordered" evidence="1">
    <location>
        <begin position="714"/>
        <end position="778"/>
    </location>
</feature>
<evidence type="ECO:0000259" key="2">
    <source>
        <dbReference type="Pfam" id="PF14925"/>
    </source>
</evidence>
<keyword evidence="4" id="KW-1185">Reference proteome</keyword>
<name>A0A8T2JM75_9PIPI</name>
<dbReference type="GO" id="GO:0031122">
    <property type="term" value="P:cytoplasmic microtubule organization"/>
    <property type="evidence" value="ECO:0007669"/>
    <property type="project" value="TreeGrafter"/>
</dbReference>
<dbReference type="InterPro" id="IPR026679">
    <property type="entry name" value="MAP10_C-term"/>
</dbReference>
<evidence type="ECO:0000313" key="4">
    <source>
        <dbReference type="Proteomes" id="UP000812440"/>
    </source>
</evidence>
<dbReference type="OrthoDB" id="69809at2759"/>
<organism evidence="3 4">
    <name type="scientific">Hymenochirus boettgeri</name>
    <name type="common">Congo dwarf clawed frog</name>
    <dbReference type="NCBI Taxonomy" id="247094"/>
    <lineage>
        <taxon>Eukaryota</taxon>
        <taxon>Metazoa</taxon>
        <taxon>Chordata</taxon>
        <taxon>Craniata</taxon>
        <taxon>Vertebrata</taxon>
        <taxon>Euteleostomi</taxon>
        <taxon>Amphibia</taxon>
        <taxon>Batrachia</taxon>
        <taxon>Anura</taxon>
        <taxon>Pipoidea</taxon>
        <taxon>Pipidae</taxon>
        <taxon>Pipinae</taxon>
        <taxon>Hymenochirus</taxon>
    </lineage>
</organism>
<dbReference type="PANTHER" id="PTHR21831:SF2">
    <property type="entry name" value="MICROTUBULE-ASSOCIATED PROTEIN 10"/>
    <property type="match status" value="1"/>
</dbReference>
<dbReference type="GO" id="GO:0051256">
    <property type="term" value="P:mitotic spindle midzone assembly"/>
    <property type="evidence" value="ECO:0007669"/>
    <property type="project" value="TreeGrafter"/>
</dbReference>
<feature type="domain" description="Microtubule-associated protein 10 C-terminal" evidence="2">
    <location>
        <begin position="343"/>
        <end position="492"/>
    </location>
</feature>
<dbReference type="GO" id="GO:1990023">
    <property type="term" value="C:mitotic spindle midzone"/>
    <property type="evidence" value="ECO:0007669"/>
    <property type="project" value="TreeGrafter"/>
</dbReference>
<dbReference type="Proteomes" id="UP000812440">
    <property type="component" value="Chromosome 5"/>
</dbReference>
<dbReference type="GO" id="GO:0097431">
    <property type="term" value="C:mitotic spindle pole"/>
    <property type="evidence" value="ECO:0007669"/>
    <property type="project" value="TreeGrafter"/>
</dbReference>
<feature type="compositionally biased region" description="Basic residues" evidence="1">
    <location>
        <begin position="740"/>
        <end position="751"/>
    </location>
</feature>
<feature type="compositionally biased region" description="Polar residues" evidence="1">
    <location>
        <begin position="638"/>
        <end position="657"/>
    </location>
</feature>
<dbReference type="GO" id="GO:0005813">
    <property type="term" value="C:centrosome"/>
    <property type="evidence" value="ECO:0007669"/>
    <property type="project" value="TreeGrafter"/>
</dbReference>
<dbReference type="EMBL" id="JAACNH010000004">
    <property type="protein sequence ID" value="KAG8444547.1"/>
    <property type="molecule type" value="Genomic_DNA"/>
</dbReference>
<feature type="compositionally biased region" description="Polar residues" evidence="1">
    <location>
        <begin position="676"/>
        <end position="701"/>
    </location>
</feature>
<sequence>MSPGGYELGTKCVQSESLFSLEIFVYDVTVNSTVTRFSENPVPALAFRLLDFPTLLLYPSPCKDWDCADQPDFPGFLRFTFEKGKSCLFRLTLDSLHNLLSQTPLYILLLDLSPRVPVLIASCLVSLSGAAQAVKEQTDSRLNAPSAPCWLGDRTNYTFRDLMGRGVGHIRLRYRLLCLGGGFIRHLAVASSPERGPRENLGNEDHNPPQPLLFTEELEGSPSALGQGRESLKGEENVSKICEPGSYEQAQHPMVTQTMRKSRYSLGENDDRYELEEQATKANVSCPPPLYYSNTTCDNRPAESREQAAPTSIPGCAANSNFPIANQGQSTTCKDTVIKLETPLQQQPHNSVFSQLPLLNALLLELSMLKNHNPTSCQNPNHLHLAGLYNDLVTSHTEGPVPSHKSSVDKQENKVNLKLIKSKQEESLVSMSCVLSSPNPAEQKVQTRQTNASEHRRKKMLYGLTNAFKLRLQQNNPRMLLISEQREQQRMKLGAVPQIKGLPKRSMLPKTGKKSWTHSDVTNDEKAIPRGPIPPNEHIETIIQSTGLDDRKQPFVPISFHIPKSENSVSDDKIKFSMSANDSGESDHEHTTNAYIVSGKSLVNFVETQNNRISSLEKRGQVNSGEFSSRDYGGYSDDFTSPDCTGRNSDTFESSPETLFKMDPYSNLGNGKHSSKSSPGSVTEVSYSSLSDSPKPLQGTNTEKQIKVTLSSSFGDFSSQGSENNEQSSDKSFSSEISNKIRKRNKQRVKVHSSLVSSLSEKPDRAFHTPENNSYDQHINKTHNDSETMTIYNKYKHISELMVSQLPGYTL</sequence>
<feature type="region of interest" description="Disordered" evidence="1">
    <location>
        <begin position="616"/>
        <end position="701"/>
    </location>
</feature>
<dbReference type="GO" id="GO:0030496">
    <property type="term" value="C:midbody"/>
    <property type="evidence" value="ECO:0007669"/>
    <property type="project" value="TreeGrafter"/>
</dbReference>
<dbReference type="AlphaFoldDB" id="A0A8T2JM75"/>
<feature type="compositionally biased region" description="Low complexity" evidence="1">
    <location>
        <begin position="714"/>
        <end position="727"/>
    </location>
</feature>
<evidence type="ECO:0000313" key="3">
    <source>
        <dbReference type="EMBL" id="KAG8444547.1"/>
    </source>
</evidence>
<dbReference type="GO" id="GO:0032467">
    <property type="term" value="P:positive regulation of cytokinesis"/>
    <property type="evidence" value="ECO:0007669"/>
    <property type="project" value="TreeGrafter"/>
</dbReference>
<dbReference type="PANTHER" id="PTHR21831">
    <property type="entry name" value="MICROTUBULE-ASSOCIATED PROTEIN 10"/>
    <property type="match status" value="1"/>
</dbReference>
<comment type="caution">
    <text evidence="3">The sequence shown here is derived from an EMBL/GenBank/DDBJ whole genome shotgun (WGS) entry which is preliminary data.</text>
</comment>
<reference evidence="3" key="1">
    <citation type="thesis" date="2020" institute="ProQuest LLC" country="789 East Eisenhower Parkway, Ann Arbor, MI, USA">
        <title>Comparative Genomics and Chromosome Evolution.</title>
        <authorList>
            <person name="Mudd A.B."/>
        </authorList>
    </citation>
    <scope>NUCLEOTIDE SEQUENCE</scope>
    <source>
        <strain evidence="3">Female2</strain>
        <tissue evidence="3">Blood</tissue>
    </source>
</reference>
<proteinExistence type="predicted"/>
<evidence type="ECO:0000256" key="1">
    <source>
        <dbReference type="SAM" id="MobiDB-lite"/>
    </source>
</evidence>
<dbReference type="GO" id="GO:0008017">
    <property type="term" value="F:microtubule binding"/>
    <property type="evidence" value="ECO:0007669"/>
    <property type="project" value="InterPro"/>
</dbReference>
<gene>
    <name evidence="3" type="ORF">GDO86_009637</name>
</gene>
<dbReference type="GO" id="GO:0005881">
    <property type="term" value="C:cytoplasmic microtubule"/>
    <property type="evidence" value="ECO:0007669"/>
    <property type="project" value="TreeGrafter"/>
</dbReference>